<evidence type="ECO:0000256" key="1">
    <source>
        <dbReference type="ARBA" id="ARBA00004141"/>
    </source>
</evidence>
<accession>A0A8S9X1R5</accession>
<comment type="subcellular location">
    <subcellularLocation>
        <location evidence="1">Membrane</location>
        <topology evidence="1">Multi-pass membrane protein</topology>
    </subcellularLocation>
</comment>
<feature type="transmembrane region" description="Helical" evidence="5">
    <location>
        <begin position="73"/>
        <end position="97"/>
    </location>
</feature>
<name>A0A8S9X1R5_APOLU</name>
<evidence type="ECO:0000256" key="5">
    <source>
        <dbReference type="SAM" id="Phobius"/>
    </source>
</evidence>
<gene>
    <name evidence="7" type="ORF">GE061_004818</name>
</gene>
<evidence type="ECO:0000256" key="2">
    <source>
        <dbReference type="ARBA" id="ARBA00022692"/>
    </source>
</evidence>
<dbReference type="AlphaFoldDB" id="A0A8S9X1R5"/>
<dbReference type="EMBL" id="WIXP02000012">
    <property type="protein sequence ID" value="KAF6202419.1"/>
    <property type="molecule type" value="Genomic_DNA"/>
</dbReference>
<reference evidence="7" key="1">
    <citation type="journal article" date="2021" name="Mol. Ecol. Resour.">
        <title>Apolygus lucorum genome provides insights into omnivorousness and mesophyll feeding.</title>
        <authorList>
            <person name="Liu Y."/>
            <person name="Liu H."/>
            <person name="Wang H."/>
            <person name="Huang T."/>
            <person name="Liu B."/>
            <person name="Yang B."/>
            <person name="Yin L."/>
            <person name="Li B."/>
            <person name="Zhang Y."/>
            <person name="Zhang S."/>
            <person name="Jiang F."/>
            <person name="Zhang X."/>
            <person name="Ren Y."/>
            <person name="Wang B."/>
            <person name="Wang S."/>
            <person name="Lu Y."/>
            <person name="Wu K."/>
            <person name="Fan W."/>
            <person name="Wang G."/>
        </authorList>
    </citation>
    <scope>NUCLEOTIDE SEQUENCE</scope>
    <source>
        <strain evidence="7">12Hb</strain>
    </source>
</reference>
<dbReference type="PANTHER" id="PTHR20952">
    <property type="entry name" value="ADP-RIBOSYLATION-LIKE FACTOR 6-INTERACTING PROTEIN"/>
    <property type="match status" value="1"/>
</dbReference>
<dbReference type="InterPro" id="IPR057282">
    <property type="entry name" value="RETREG1-3-like_RHD"/>
</dbReference>
<dbReference type="InterPro" id="IPR052114">
    <property type="entry name" value="ER_autophagy_membrane_reg"/>
</dbReference>
<feature type="domain" description="RETREG1-3/ARL6IP-like N-terminal reticulon-homology" evidence="6">
    <location>
        <begin position="31"/>
        <end position="191"/>
    </location>
</feature>
<evidence type="ECO:0000313" key="7">
    <source>
        <dbReference type="EMBL" id="KAF6202419.1"/>
    </source>
</evidence>
<evidence type="ECO:0000256" key="3">
    <source>
        <dbReference type="ARBA" id="ARBA00022989"/>
    </source>
</evidence>
<dbReference type="Proteomes" id="UP000466442">
    <property type="component" value="Linkage Group LG12"/>
</dbReference>
<keyword evidence="3 5" id="KW-1133">Transmembrane helix</keyword>
<sequence>MTVNMSDTNNSCLAIEKDACVKKLKRNLDRWRELVLFLHSVLLWKKKAYPWVTFAAVTFLFAEIALYDLSIVTITSLFLLIFTLFDFLAPIVIGAIVKEEWTASKQKELEDVCKILANVMISTKVYYASLMEVKATRPNLYYPVSLATLCIFAWIGNYISNLFITYAIVLSLVMLPGLIHLGILQKYYKSLLSQDFVKNFTKAKAQ</sequence>
<dbReference type="GO" id="GO:0005783">
    <property type="term" value="C:endoplasmic reticulum"/>
    <property type="evidence" value="ECO:0007669"/>
    <property type="project" value="UniProtKB-ARBA"/>
</dbReference>
<dbReference type="OrthoDB" id="6416122at2759"/>
<evidence type="ECO:0000313" key="8">
    <source>
        <dbReference type="Proteomes" id="UP000466442"/>
    </source>
</evidence>
<evidence type="ECO:0000259" key="6">
    <source>
        <dbReference type="Pfam" id="PF24456"/>
    </source>
</evidence>
<feature type="transmembrane region" description="Helical" evidence="5">
    <location>
        <begin position="163"/>
        <end position="184"/>
    </location>
</feature>
<protein>
    <recommendedName>
        <fullName evidence="6">RETREG1-3/ARL6IP-like N-terminal reticulon-homology domain-containing protein</fullName>
    </recommendedName>
</protein>
<dbReference type="GO" id="GO:0016020">
    <property type="term" value="C:membrane"/>
    <property type="evidence" value="ECO:0007669"/>
    <property type="project" value="UniProtKB-SubCell"/>
</dbReference>
<feature type="transmembrane region" description="Helical" evidence="5">
    <location>
        <begin position="140"/>
        <end position="157"/>
    </location>
</feature>
<proteinExistence type="predicted"/>
<evidence type="ECO:0000256" key="4">
    <source>
        <dbReference type="ARBA" id="ARBA00023136"/>
    </source>
</evidence>
<keyword evidence="4 5" id="KW-0472">Membrane</keyword>
<feature type="transmembrane region" description="Helical" evidence="5">
    <location>
        <begin position="48"/>
        <end position="67"/>
    </location>
</feature>
<keyword evidence="8" id="KW-1185">Reference proteome</keyword>
<dbReference type="PANTHER" id="PTHR20952:SF0">
    <property type="entry name" value="ADP-RIBOSYLATION FACTOR-LIKE PROTEIN 6-INTERACTING PROTEIN 1"/>
    <property type="match status" value="1"/>
</dbReference>
<comment type="caution">
    <text evidence="7">The sequence shown here is derived from an EMBL/GenBank/DDBJ whole genome shotgun (WGS) entry which is preliminary data.</text>
</comment>
<dbReference type="Pfam" id="PF24456">
    <property type="entry name" value="RHD_RETREG1-3"/>
    <property type="match status" value="1"/>
</dbReference>
<organism evidence="7 8">
    <name type="scientific">Apolygus lucorum</name>
    <name type="common">Small green plant bug</name>
    <name type="synonym">Lygocoris lucorum</name>
    <dbReference type="NCBI Taxonomy" id="248454"/>
    <lineage>
        <taxon>Eukaryota</taxon>
        <taxon>Metazoa</taxon>
        <taxon>Ecdysozoa</taxon>
        <taxon>Arthropoda</taxon>
        <taxon>Hexapoda</taxon>
        <taxon>Insecta</taxon>
        <taxon>Pterygota</taxon>
        <taxon>Neoptera</taxon>
        <taxon>Paraneoptera</taxon>
        <taxon>Hemiptera</taxon>
        <taxon>Heteroptera</taxon>
        <taxon>Panheteroptera</taxon>
        <taxon>Cimicomorpha</taxon>
        <taxon>Miridae</taxon>
        <taxon>Mirini</taxon>
        <taxon>Apolygus</taxon>
    </lineage>
</organism>
<keyword evidence="2 5" id="KW-0812">Transmembrane</keyword>